<evidence type="ECO:0000256" key="4">
    <source>
        <dbReference type="ARBA" id="ARBA00023098"/>
    </source>
</evidence>
<dbReference type="Pfam" id="PF13561">
    <property type="entry name" value="adh_short_C2"/>
    <property type="match status" value="1"/>
</dbReference>
<dbReference type="InterPro" id="IPR002347">
    <property type="entry name" value="SDR_fam"/>
</dbReference>
<dbReference type="GO" id="GO:0016491">
    <property type="term" value="F:oxidoreductase activity"/>
    <property type="evidence" value="ECO:0007669"/>
    <property type="project" value="UniProtKB-KW"/>
</dbReference>
<dbReference type="SUPFAM" id="SSF51735">
    <property type="entry name" value="NAD(P)-binding Rossmann-fold domains"/>
    <property type="match status" value="1"/>
</dbReference>
<dbReference type="AlphaFoldDB" id="A0A3A1P5R7"/>
<dbReference type="RefSeq" id="WP_119593979.1">
    <property type="nucleotide sequence ID" value="NZ_QXFM01000126.1"/>
</dbReference>
<keyword evidence="7" id="KW-1185">Reference proteome</keyword>
<dbReference type="GO" id="GO:0008202">
    <property type="term" value="P:steroid metabolic process"/>
    <property type="evidence" value="ECO:0007669"/>
    <property type="project" value="UniProtKB-KW"/>
</dbReference>
<name>A0A3A1P5R7_9SPHN</name>
<dbReference type="Gene3D" id="3.40.50.720">
    <property type="entry name" value="NAD(P)-binding Rossmann-like Domain"/>
    <property type="match status" value="1"/>
</dbReference>
<evidence type="ECO:0000256" key="2">
    <source>
        <dbReference type="ARBA" id="ARBA00023002"/>
    </source>
</evidence>
<comment type="similarity">
    <text evidence="1">Belongs to the short-chain dehydrogenases/reductases (SDR) family.</text>
</comment>
<dbReference type="InterPro" id="IPR036291">
    <property type="entry name" value="NAD(P)-bd_dom_sf"/>
</dbReference>
<evidence type="ECO:0000256" key="1">
    <source>
        <dbReference type="ARBA" id="ARBA00006484"/>
    </source>
</evidence>
<dbReference type="PANTHER" id="PTHR43180:SF28">
    <property type="entry name" value="NAD(P)-BINDING ROSSMANN-FOLD SUPERFAMILY PROTEIN"/>
    <property type="match status" value="1"/>
</dbReference>
<keyword evidence="2" id="KW-0560">Oxidoreductase</keyword>
<accession>A0A3A1P5R7</accession>
<reference evidence="6 7" key="1">
    <citation type="submission" date="2018-08" db="EMBL/GenBank/DDBJ databases">
        <title>Erythrobacter zhengii sp.nov., a bacterium isolated from deep-sea sediment.</title>
        <authorList>
            <person name="Fang C."/>
            <person name="Wu Y.-H."/>
            <person name="Sun C."/>
            <person name="Wang H."/>
            <person name="Cheng H."/>
            <person name="Meng F.-X."/>
            <person name="Wang C.-S."/>
            <person name="Xu X.-W."/>
        </authorList>
    </citation>
    <scope>NUCLEOTIDE SEQUENCE [LARGE SCALE GENOMIC DNA]</scope>
    <source>
        <strain evidence="6 7">CCTCC AB 2015396</strain>
    </source>
</reference>
<evidence type="ECO:0000256" key="3">
    <source>
        <dbReference type="ARBA" id="ARBA00023027"/>
    </source>
</evidence>
<dbReference type="PANTHER" id="PTHR43180">
    <property type="entry name" value="3-OXOACYL-(ACYL-CARRIER-PROTEIN) REDUCTASE (AFU_ORTHOLOGUE AFUA_6G11210)"/>
    <property type="match status" value="1"/>
</dbReference>
<dbReference type="OrthoDB" id="7170719at2"/>
<dbReference type="PRINTS" id="PR00080">
    <property type="entry name" value="SDRFAMILY"/>
</dbReference>
<keyword evidence="5" id="KW-0753">Steroid metabolism</keyword>
<dbReference type="InterPro" id="IPR020904">
    <property type="entry name" value="Sc_DH/Rdtase_CS"/>
</dbReference>
<dbReference type="NCBIfam" id="NF005559">
    <property type="entry name" value="PRK07231.1"/>
    <property type="match status" value="1"/>
</dbReference>
<dbReference type="PRINTS" id="PR00081">
    <property type="entry name" value="GDHRDH"/>
</dbReference>
<dbReference type="FunFam" id="3.40.50.720:FF:000084">
    <property type="entry name" value="Short-chain dehydrogenase reductase"/>
    <property type="match status" value="1"/>
</dbReference>
<comment type="caution">
    <text evidence="6">The sequence shown here is derived from an EMBL/GenBank/DDBJ whole genome shotgun (WGS) entry which is preliminary data.</text>
</comment>
<gene>
    <name evidence="6" type="ORF">D2V17_16335</name>
</gene>
<keyword evidence="4" id="KW-0443">Lipid metabolism</keyword>
<protein>
    <submittedName>
        <fullName evidence="6">SDR family oxidoreductase</fullName>
    </submittedName>
</protein>
<proteinExistence type="inferred from homology"/>
<dbReference type="EMBL" id="QXFM01000126">
    <property type="protein sequence ID" value="RIV81959.1"/>
    <property type="molecule type" value="Genomic_DNA"/>
</dbReference>
<dbReference type="Proteomes" id="UP000265366">
    <property type="component" value="Unassembled WGS sequence"/>
</dbReference>
<evidence type="ECO:0000256" key="5">
    <source>
        <dbReference type="ARBA" id="ARBA00023221"/>
    </source>
</evidence>
<sequence length="249" mass="25957">MGRLEGKVAIITGAAQGMGAEHARRFVAEGAKTVFTDINANAGAALEAELGDRAMFVRHDVGSEADWAAVIKATHERFGPANVLINNAGILGPGAKTADLSLSDYEKVCQINQTAIFLGTKHVIPSMIEAGGGSIVNISSISGIVAIYGTPNVAYAASKFAVRGITKQVAIEYGEHNIRANSVHPGYIRTPMMTAALDDEQIKVASGSVPIKRVGEVEDVSNLAVFLASDESGFITGSEYIIDGGLTAL</sequence>
<keyword evidence="3" id="KW-0520">NAD</keyword>
<dbReference type="PROSITE" id="PS00061">
    <property type="entry name" value="ADH_SHORT"/>
    <property type="match status" value="1"/>
</dbReference>
<organism evidence="6 7">
    <name type="scientific">Aurantiacibacter xanthus</name>
    <dbReference type="NCBI Taxonomy" id="1784712"/>
    <lineage>
        <taxon>Bacteria</taxon>
        <taxon>Pseudomonadati</taxon>
        <taxon>Pseudomonadota</taxon>
        <taxon>Alphaproteobacteria</taxon>
        <taxon>Sphingomonadales</taxon>
        <taxon>Erythrobacteraceae</taxon>
        <taxon>Aurantiacibacter</taxon>
    </lineage>
</organism>
<evidence type="ECO:0000313" key="6">
    <source>
        <dbReference type="EMBL" id="RIV81959.1"/>
    </source>
</evidence>
<evidence type="ECO:0000313" key="7">
    <source>
        <dbReference type="Proteomes" id="UP000265366"/>
    </source>
</evidence>